<proteinExistence type="predicted"/>
<accession>A0A0A8Y630</accession>
<protein>
    <submittedName>
        <fullName evidence="1">Uncharacterized protein</fullName>
    </submittedName>
</protein>
<dbReference type="AlphaFoldDB" id="A0A0A8Y630"/>
<evidence type="ECO:0000313" key="1">
    <source>
        <dbReference type="EMBL" id="JAD19472.1"/>
    </source>
</evidence>
<organism evidence="1">
    <name type="scientific">Arundo donax</name>
    <name type="common">Giant reed</name>
    <name type="synonym">Donax arundinaceus</name>
    <dbReference type="NCBI Taxonomy" id="35708"/>
    <lineage>
        <taxon>Eukaryota</taxon>
        <taxon>Viridiplantae</taxon>
        <taxon>Streptophyta</taxon>
        <taxon>Embryophyta</taxon>
        <taxon>Tracheophyta</taxon>
        <taxon>Spermatophyta</taxon>
        <taxon>Magnoliopsida</taxon>
        <taxon>Liliopsida</taxon>
        <taxon>Poales</taxon>
        <taxon>Poaceae</taxon>
        <taxon>PACMAD clade</taxon>
        <taxon>Arundinoideae</taxon>
        <taxon>Arundineae</taxon>
        <taxon>Arundo</taxon>
    </lineage>
</organism>
<dbReference type="EMBL" id="GBRH01278423">
    <property type="protein sequence ID" value="JAD19472.1"/>
    <property type="molecule type" value="Transcribed_RNA"/>
</dbReference>
<reference evidence="1" key="2">
    <citation type="journal article" date="2015" name="Data Brief">
        <title>Shoot transcriptome of the giant reed, Arundo donax.</title>
        <authorList>
            <person name="Barrero R.A."/>
            <person name="Guerrero F.D."/>
            <person name="Moolhuijzen P."/>
            <person name="Goolsby J.A."/>
            <person name="Tidwell J."/>
            <person name="Bellgard S.E."/>
            <person name="Bellgard M.I."/>
        </authorList>
    </citation>
    <scope>NUCLEOTIDE SEQUENCE</scope>
    <source>
        <tissue evidence="1">Shoot tissue taken approximately 20 cm above the soil surface</tissue>
    </source>
</reference>
<name>A0A0A8Y630_ARUDO</name>
<reference evidence="1" key="1">
    <citation type="submission" date="2014-09" db="EMBL/GenBank/DDBJ databases">
        <authorList>
            <person name="Magalhaes I.L.F."/>
            <person name="Oliveira U."/>
            <person name="Santos F.R."/>
            <person name="Vidigal T.H.D.A."/>
            <person name="Brescovit A.D."/>
            <person name="Santos A.J."/>
        </authorList>
    </citation>
    <scope>NUCLEOTIDE SEQUENCE</scope>
    <source>
        <tissue evidence="1">Shoot tissue taken approximately 20 cm above the soil surface</tissue>
    </source>
</reference>
<sequence length="40" mass="4272">MCSSKTTATLLCSWSPSSTSIRAALCSRLSPVQAVVLRRC</sequence>